<comment type="caution">
    <text evidence="7">Lacks conserved residue(s) required for the propagation of feature annotation.</text>
</comment>
<evidence type="ECO:0000313" key="13">
    <source>
        <dbReference type="EMBL" id="PSC06575.1"/>
    </source>
</evidence>
<dbReference type="GO" id="GO:0005524">
    <property type="term" value="F:ATP binding"/>
    <property type="evidence" value="ECO:0007669"/>
    <property type="project" value="UniProtKB-UniRule"/>
</dbReference>
<dbReference type="Proteomes" id="UP000239772">
    <property type="component" value="Unassembled WGS sequence"/>
</dbReference>
<dbReference type="Pfam" id="PF00370">
    <property type="entry name" value="FGGY_N"/>
    <property type="match status" value="1"/>
</dbReference>
<dbReference type="InterPro" id="IPR018485">
    <property type="entry name" value="FGGY_C"/>
</dbReference>
<keyword evidence="7 9" id="KW-0859">Xylose metabolism</keyword>
<dbReference type="Gene3D" id="3.30.420.40">
    <property type="match status" value="2"/>
</dbReference>
<dbReference type="NCBIfam" id="TIGR01312">
    <property type="entry name" value="XylB"/>
    <property type="match status" value="1"/>
</dbReference>
<feature type="compositionally biased region" description="Basic residues" evidence="10">
    <location>
        <begin position="12"/>
        <end position="21"/>
    </location>
</feature>
<evidence type="ECO:0000259" key="11">
    <source>
        <dbReference type="Pfam" id="PF00370"/>
    </source>
</evidence>
<dbReference type="PROSITE" id="PS00445">
    <property type="entry name" value="FGGY_KINASES_2"/>
    <property type="match status" value="1"/>
</dbReference>
<keyword evidence="2 7" id="KW-0808">Transferase</keyword>
<dbReference type="PANTHER" id="PTHR43095:SF6">
    <property type="entry name" value="XYLULOSE KINASE"/>
    <property type="match status" value="1"/>
</dbReference>
<keyword evidence="4 7" id="KW-0418">Kinase</keyword>
<dbReference type="EMBL" id="PVZS01000002">
    <property type="protein sequence ID" value="PSC06575.1"/>
    <property type="molecule type" value="Genomic_DNA"/>
</dbReference>
<comment type="catalytic activity">
    <reaction evidence="7 9">
        <text>D-xylulose + ATP = D-xylulose 5-phosphate + ADP + H(+)</text>
        <dbReference type="Rhea" id="RHEA:10964"/>
        <dbReference type="ChEBI" id="CHEBI:15378"/>
        <dbReference type="ChEBI" id="CHEBI:17140"/>
        <dbReference type="ChEBI" id="CHEBI:30616"/>
        <dbReference type="ChEBI" id="CHEBI:57737"/>
        <dbReference type="ChEBI" id="CHEBI:456216"/>
        <dbReference type="EC" id="2.7.1.17"/>
    </reaction>
</comment>
<organism evidence="13 14">
    <name type="scientific">Alsobacter soli</name>
    <dbReference type="NCBI Taxonomy" id="2109933"/>
    <lineage>
        <taxon>Bacteria</taxon>
        <taxon>Pseudomonadati</taxon>
        <taxon>Pseudomonadota</taxon>
        <taxon>Alphaproteobacteria</taxon>
        <taxon>Hyphomicrobiales</taxon>
        <taxon>Alsobacteraceae</taxon>
        <taxon>Alsobacter</taxon>
    </lineage>
</organism>
<proteinExistence type="inferred from homology"/>
<evidence type="ECO:0000256" key="10">
    <source>
        <dbReference type="SAM" id="MobiDB-lite"/>
    </source>
</evidence>
<dbReference type="PROSITE" id="PS00933">
    <property type="entry name" value="FGGY_KINASES_1"/>
    <property type="match status" value="1"/>
</dbReference>
<dbReference type="PANTHER" id="PTHR43095">
    <property type="entry name" value="SUGAR KINASE"/>
    <property type="match status" value="1"/>
</dbReference>
<feature type="region of interest" description="Disordered" evidence="10">
    <location>
        <begin position="1"/>
        <end position="150"/>
    </location>
</feature>
<sequence>MPLPRGADLRRRAALSRHHPGTGRVRDSLCAHPRHARGHPQRGRSQRALAAGAPRPARGRRRRGVAGAWRRRRPARSVHRPARPPHRSPHQPPRDRAAPGRVATDPDGDPGLGRGAQGPRHRGRAAGPAGLRADHGRGRRRRGAGARQGRRGMTLALGIDLGTSGVKSVLVDERDHVVAEAAAPIPMSRPRPLWCEQEPQDWWSATAATLDALHAAAPRAMAGVGAIGLSGQMLGVTCLDAAGQPLRPAILWNDGRAEAECAAVEAAAPDFAGLVGCRAMVGFPAPKLLWLARHEPAALDQSRHILLPKDYLRLRLTGEVASDLADASATLLMDTRAGTWSADLLAACGLRPEQMPALLASHAISGVVLPELAARWGLPPGTPVVGGAGDNMCGGVGAGIVAAGLASISLGTSGVYFLANDAFLPARGGGMHTHRHAVEGLFAQNGCILSAGAALEWVAQLVGAEDAGRLVAQVEAAGLPVTETPVFTPYLAGERTPHDDAGLTGAFSGLTARTTRLHLAQAVLEGVALALADCHAALASTGAAIHRASLVGGGAKSRLWSTLVASAVNMPLGRSNTAAVGPALGAARLARLGVGGPLLAEADHTEDWILPDGGIAEALAAKRARFARHLALR</sequence>
<feature type="site" description="Important for activity" evidence="7">
    <location>
        <position position="160"/>
    </location>
</feature>
<dbReference type="Pfam" id="PF02782">
    <property type="entry name" value="FGGY_C"/>
    <property type="match status" value="1"/>
</dbReference>
<evidence type="ECO:0000256" key="6">
    <source>
        <dbReference type="ARBA" id="ARBA00023277"/>
    </source>
</evidence>
<dbReference type="EC" id="2.7.1.17" evidence="7 9"/>
<protein>
    <recommendedName>
        <fullName evidence="7 9">Xylulose kinase</fullName>
        <shortName evidence="7 9">Xylulokinase</shortName>
        <ecNumber evidence="7 9">2.7.1.17</ecNumber>
    </recommendedName>
</protein>
<evidence type="ECO:0000256" key="1">
    <source>
        <dbReference type="ARBA" id="ARBA00009156"/>
    </source>
</evidence>
<evidence type="ECO:0000256" key="4">
    <source>
        <dbReference type="ARBA" id="ARBA00022777"/>
    </source>
</evidence>
<dbReference type="InterPro" id="IPR018483">
    <property type="entry name" value="Carb_kinase_FGGY_CS"/>
</dbReference>
<evidence type="ECO:0000259" key="12">
    <source>
        <dbReference type="Pfam" id="PF02782"/>
    </source>
</evidence>
<evidence type="ECO:0000256" key="5">
    <source>
        <dbReference type="ARBA" id="ARBA00022840"/>
    </source>
</evidence>
<dbReference type="InterPro" id="IPR018484">
    <property type="entry name" value="FGGY_N"/>
</dbReference>
<evidence type="ECO:0000313" key="14">
    <source>
        <dbReference type="Proteomes" id="UP000239772"/>
    </source>
</evidence>
<gene>
    <name evidence="7 9 13" type="primary">xylB</name>
    <name evidence="13" type="ORF">SLNSH_01830</name>
</gene>
<name>A0A2T1HY83_9HYPH</name>
<keyword evidence="3 7" id="KW-0547">Nucleotide-binding</keyword>
<comment type="similarity">
    <text evidence="1 7 8">Belongs to the FGGY kinase family.</text>
</comment>
<evidence type="ECO:0000256" key="7">
    <source>
        <dbReference type="HAMAP-Rule" id="MF_02220"/>
    </source>
</evidence>
<dbReference type="GO" id="GO:0042732">
    <property type="term" value="P:D-xylose metabolic process"/>
    <property type="evidence" value="ECO:0007669"/>
    <property type="project" value="UniProtKB-KW"/>
</dbReference>
<dbReference type="SUPFAM" id="SSF53067">
    <property type="entry name" value="Actin-like ATPase domain"/>
    <property type="match status" value="2"/>
</dbReference>
<dbReference type="HAMAP" id="MF_02220">
    <property type="entry name" value="XylB"/>
    <property type="match status" value="1"/>
</dbReference>
<dbReference type="InterPro" id="IPR050406">
    <property type="entry name" value="FGGY_Carb_Kinase"/>
</dbReference>
<reference evidence="14" key="1">
    <citation type="submission" date="2018-03" db="EMBL/GenBank/DDBJ databases">
        <authorList>
            <person name="Sun L."/>
            <person name="Liu H."/>
            <person name="Chen W."/>
            <person name="Huang K."/>
            <person name="Liu W."/>
            <person name="Gao X."/>
        </authorList>
    </citation>
    <scope>NUCLEOTIDE SEQUENCE [LARGE SCALE GENOMIC DNA]</scope>
    <source>
        <strain evidence="14">SH9</strain>
    </source>
</reference>
<keyword evidence="5 7" id="KW-0067">ATP-binding</keyword>
<feature type="compositionally biased region" description="Low complexity" evidence="10">
    <location>
        <begin position="47"/>
        <end position="56"/>
    </location>
</feature>
<evidence type="ECO:0000256" key="2">
    <source>
        <dbReference type="ARBA" id="ARBA00022679"/>
    </source>
</evidence>
<comment type="function">
    <text evidence="7">Catalyzes the phosphorylation of D-xylulose to D-xylulose 5-phosphate.</text>
</comment>
<evidence type="ECO:0000256" key="9">
    <source>
        <dbReference type="RuleBase" id="RU364073"/>
    </source>
</evidence>
<comment type="caution">
    <text evidence="13">The sequence shown here is derived from an EMBL/GenBank/DDBJ whole genome shotgun (WGS) entry which is preliminary data.</text>
</comment>
<evidence type="ECO:0000256" key="8">
    <source>
        <dbReference type="RuleBase" id="RU003733"/>
    </source>
</evidence>
<keyword evidence="14" id="KW-1185">Reference proteome</keyword>
<accession>A0A2T1HY83</accession>
<dbReference type="AlphaFoldDB" id="A0A2T1HY83"/>
<dbReference type="GO" id="GO:0005998">
    <property type="term" value="P:xylulose catabolic process"/>
    <property type="evidence" value="ECO:0007669"/>
    <property type="project" value="UniProtKB-UniRule"/>
</dbReference>
<dbReference type="GO" id="GO:0004856">
    <property type="term" value="F:D-xylulokinase activity"/>
    <property type="evidence" value="ECO:0007669"/>
    <property type="project" value="UniProtKB-UniRule"/>
</dbReference>
<feature type="compositionally biased region" description="Basic residues" evidence="10">
    <location>
        <begin position="57"/>
        <end position="89"/>
    </location>
</feature>
<dbReference type="InterPro" id="IPR043129">
    <property type="entry name" value="ATPase_NBD"/>
</dbReference>
<dbReference type="InterPro" id="IPR006000">
    <property type="entry name" value="Xylulokinase"/>
</dbReference>
<feature type="domain" description="Carbohydrate kinase FGGY N-terminal" evidence="11">
    <location>
        <begin position="156"/>
        <end position="397"/>
    </location>
</feature>
<feature type="compositionally biased region" description="Basic residues" evidence="10">
    <location>
        <begin position="32"/>
        <end position="45"/>
    </location>
</feature>
<feature type="domain" description="Carbohydrate kinase FGGY C-terminal" evidence="12">
    <location>
        <begin position="406"/>
        <end position="590"/>
    </location>
</feature>
<evidence type="ECO:0000256" key="3">
    <source>
        <dbReference type="ARBA" id="ARBA00022741"/>
    </source>
</evidence>
<dbReference type="CDD" id="cd07808">
    <property type="entry name" value="ASKHA_NBD_FGGY_EcXK-like"/>
    <property type="match status" value="1"/>
</dbReference>
<feature type="active site" description="Proton acceptor" evidence="7">
    <location>
        <position position="390"/>
    </location>
</feature>
<feature type="compositionally biased region" description="Basic residues" evidence="10">
    <location>
        <begin position="137"/>
        <end position="150"/>
    </location>
</feature>
<keyword evidence="6 7" id="KW-0119">Carbohydrate metabolism</keyword>